<organism evidence="3 4">
    <name type="scientific">Kitasatospora atroaurantiaca</name>
    <dbReference type="NCBI Taxonomy" id="285545"/>
    <lineage>
        <taxon>Bacteria</taxon>
        <taxon>Bacillati</taxon>
        <taxon>Actinomycetota</taxon>
        <taxon>Actinomycetes</taxon>
        <taxon>Kitasatosporales</taxon>
        <taxon>Streptomycetaceae</taxon>
        <taxon>Kitasatospora</taxon>
    </lineage>
</organism>
<evidence type="ECO:0000256" key="1">
    <source>
        <dbReference type="SAM" id="MobiDB-lite"/>
    </source>
</evidence>
<name>A0A561ETT3_9ACTN</name>
<accession>A0A561ETT3</accession>
<evidence type="ECO:0008006" key="5">
    <source>
        <dbReference type="Google" id="ProtNLM"/>
    </source>
</evidence>
<reference evidence="3 4" key="1">
    <citation type="submission" date="2019-06" db="EMBL/GenBank/DDBJ databases">
        <title>Sequencing the genomes of 1000 actinobacteria strains.</title>
        <authorList>
            <person name="Klenk H.-P."/>
        </authorList>
    </citation>
    <scope>NUCLEOTIDE SEQUENCE [LARGE SCALE GENOMIC DNA]</scope>
    <source>
        <strain evidence="3 4">DSM 41649</strain>
    </source>
</reference>
<proteinExistence type="predicted"/>
<evidence type="ECO:0000313" key="3">
    <source>
        <dbReference type="EMBL" id="TWE19024.1"/>
    </source>
</evidence>
<dbReference type="RefSeq" id="WP_145792556.1">
    <property type="nucleotide sequence ID" value="NZ_BAAABR010000045.1"/>
</dbReference>
<evidence type="ECO:0000313" key="4">
    <source>
        <dbReference type="Proteomes" id="UP000318416"/>
    </source>
</evidence>
<evidence type="ECO:0000256" key="2">
    <source>
        <dbReference type="SAM" id="SignalP"/>
    </source>
</evidence>
<protein>
    <recommendedName>
        <fullName evidence="5">LPXTG-motif cell wall-anchored protein</fullName>
    </recommendedName>
</protein>
<feature type="signal peptide" evidence="2">
    <location>
        <begin position="1"/>
        <end position="28"/>
    </location>
</feature>
<comment type="caution">
    <text evidence="3">The sequence shown here is derived from an EMBL/GenBank/DDBJ whole genome shotgun (WGS) entry which is preliminary data.</text>
</comment>
<dbReference type="AlphaFoldDB" id="A0A561ETT3"/>
<gene>
    <name evidence="3" type="ORF">FB465_4126</name>
</gene>
<feature type="chain" id="PRO_5022183092" description="LPXTG-motif cell wall-anchored protein" evidence="2">
    <location>
        <begin position="29"/>
        <end position="391"/>
    </location>
</feature>
<feature type="region of interest" description="Disordered" evidence="1">
    <location>
        <begin position="309"/>
        <end position="352"/>
    </location>
</feature>
<dbReference type="Proteomes" id="UP000318416">
    <property type="component" value="Unassembled WGS sequence"/>
</dbReference>
<feature type="compositionally biased region" description="Acidic residues" evidence="1">
    <location>
        <begin position="81"/>
        <end position="109"/>
    </location>
</feature>
<feature type="compositionally biased region" description="Low complexity" evidence="1">
    <location>
        <begin position="261"/>
        <end position="292"/>
    </location>
</feature>
<dbReference type="EMBL" id="VIVR01000001">
    <property type="protein sequence ID" value="TWE19024.1"/>
    <property type="molecule type" value="Genomic_DNA"/>
</dbReference>
<feature type="compositionally biased region" description="Low complexity" evidence="1">
    <location>
        <begin position="322"/>
        <end position="339"/>
    </location>
</feature>
<feature type="compositionally biased region" description="Basic and acidic residues" evidence="1">
    <location>
        <begin position="128"/>
        <end position="250"/>
    </location>
</feature>
<keyword evidence="2" id="KW-0732">Signal</keyword>
<feature type="compositionally biased region" description="Polar residues" evidence="1">
    <location>
        <begin position="309"/>
        <end position="318"/>
    </location>
</feature>
<feature type="region of interest" description="Disordered" evidence="1">
    <location>
        <begin position="61"/>
        <end position="292"/>
    </location>
</feature>
<keyword evidence="4" id="KW-1185">Reference proteome</keyword>
<sequence>MQTRVASLVLSGLTSFALVWGAASTAQAATFPDRSAASDAVEVEGGPWLDSLLQLAMEGAQPADTTLSTDPTRAGVRSDAEEGDEASADSEEADSTEAEDSDVAEEPEAGESAQLKGGIAEDCPPPGHGEHGEHGQKPPSHGEHGQKPPSHGEHGQKPPSHGEHGQKPPSHGEHGQKPPSHGEHGQKPPSHGEHGQKPPSHEEKPPSHGEHGQKPPSHGEHGQKPPSHEEKPPSHGEHGQKPPQHGEHGQKPGPGHGQGQNQGQNQGQGQAQGQAQAQDQAQDQDQNQNQAQGQLQNVVVTVVQENKQDVQNVNNVHATSVAKASSKQQQGKGSKPPQHGGKGHGNNHAAPHAHKGELAHTGADEIALMLGAAALVGTGGAMLRFRRSRHS</sequence>